<dbReference type="FunFam" id="3.60.40.10:FF:000058">
    <property type="entry name" value="Stage II sporulation protein E"/>
    <property type="match status" value="1"/>
</dbReference>
<feature type="domain" description="PPM-type phosphatase" evidence="2">
    <location>
        <begin position="134"/>
        <end position="356"/>
    </location>
</feature>
<dbReference type="RefSeq" id="WP_073786559.1">
    <property type="nucleotide sequence ID" value="NZ_JBITDR010000006.1"/>
</dbReference>
<dbReference type="SMART" id="SM00331">
    <property type="entry name" value="PP2C_SIG"/>
    <property type="match status" value="1"/>
</dbReference>
<evidence type="ECO:0000256" key="1">
    <source>
        <dbReference type="ARBA" id="ARBA00022801"/>
    </source>
</evidence>
<keyword evidence="4" id="KW-1185">Reference proteome</keyword>
<proteinExistence type="predicted"/>
<dbReference type="Pfam" id="PF07228">
    <property type="entry name" value="SpoIIE"/>
    <property type="match status" value="1"/>
</dbReference>
<dbReference type="STRING" id="1048205.AB852_10935"/>
<dbReference type="InterPro" id="IPR001932">
    <property type="entry name" value="PPM-type_phosphatase-like_dom"/>
</dbReference>
<evidence type="ECO:0000313" key="3">
    <source>
        <dbReference type="EMBL" id="OKH94707.1"/>
    </source>
</evidence>
<dbReference type="AlphaFoldDB" id="A0A1Q4VA56"/>
<accession>A0A1Q4VA56</accession>
<dbReference type="EMBL" id="LFBV01000002">
    <property type="protein sequence ID" value="OKH94707.1"/>
    <property type="molecule type" value="Genomic_DNA"/>
</dbReference>
<dbReference type="GO" id="GO:0016791">
    <property type="term" value="F:phosphatase activity"/>
    <property type="evidence" value="ECO:0007669"/>
    <property type="project" value="TreeGrafter"/>
</dbReference>
<dbReference type="Proteomes" id="UP000186455">
    <property type="component" value="Unassembled WGS sequence"/>
</dbReference>
<dbReference type="Gene3D" id="3.60.40.10">
    <property type="entry name" value="PPM-type phosphatase domain"/>
    <property type="match status" value="1"/>
</dbReference>
<dbReference type="SUPFAM" id="SSF81606">
    <property type="entry name" value="PP2C-like"/>
    <property type="match status" value="1"/>
</dbReference>
<evidence type="ECO:0000259" key="2">
    <source>
        <dbReference type="SMART" id="SM00331"/>
    </source>
</evidence>
<name>A0A1Q4VA56_9ACTN</name>
<keyword evidence="1" id="KW-0378">Hydrolase</keyword>
<comment type="caution">
    <text evidence="3">The sequence shown here is derived from an EMBL/GenBank/DDBJ whole genome shotgun (WGS) entry which is preliminary data.</text>
</comment>
<dbReference type="PANTHER" id="PTHR43156">
    <property type="entry name" value="STAGE II SPORULATION PROTEIN E-RELATED"/>
    <property type="match status" value="1"/>
</dbReference>
<dbReference type="PANTHER" id="PTHR43156:SF2">
    <property type="entry name" value="STAGE II SPORULATION PROTEIN E"/>
    <property type="match status" value="1"/>
</dbReference>
<organism evidence="3 4">
    <name type="scientific">Streptomyces uncialis</name>
    <dbReference type="NCBI Taxonomy" id="1048205"/>
    <lineage>
        <taxon>Bacteria</taxon>
        <taxon>Bacillati</taxon>
        <taxon>Actinomycetota</taxon>
        <taxon>Actinomycetes</taxon>
        <taxon>Kitasatosporales</taxon>
        <taxon>Streptomycetaceae</taxon>
        <taxon>Streptomyces</taxon>
    </lineage>
</organism>
<protein>
    <submittedName>
        <fullName evidence="3">Serine/threonine protein phosphatase</fullName>
    </submittedName>
</protein>
<dbReference type="InterPro" id="IPR052016">
    <property type="entry name" value="Bact_Sigma-Reg"/>
</dbReference>
<sequence>MDRLTARWPYVRWLPVGLIVAATAADSATPPEYTSVPLVASACVLAGATLTFRGTAWTGVFALVVTLLANWHLGLLSSATGWGEALNVVLATAIALDVNRMLDRHGRRLATARSVAGVMQGAVLPSPPARIGSLLVAARYEAADAEARIGGDAYAIQDTPHGIRVLMGDVRGKGVGAVSTTATLIGAFREAAHHVPGIGDLADRLEQSLERDRAQNPHSDRDEEFTTALIAEIDQRGHTLRILNRGHPAPYLIRDGRTTELTATAPGLPLGMGGLTDQPTTPDSFTLASGDTLLFVTDGVTEARDPGGAFYDPAGLTVPASGTDTPAATLDALADDIHHWTGGPRDDDMATLAITLT</sequence>
<gene>
    <name evidence="3" type="ORF">AB852_10935</name>
</gene>
<evidence type="ECO:0000313" key="4">
    <source>
        <dbReference type="Proteomes" id="UP000186455"/>
    </source>
</evidence>
<reference evidence="3 4" key="1">
    <citation type="submission" date="2015-06" db="EMBL/GenBank/DDBJ databases">
        <title>Cloning and characterization of the uncialamcin biosynthetic gene cluster.</title>
        <authorList>
            <person name="Yan X."/>
            <person name="Huang T."/>
            <person name="Ge H."/>
            <person name="Shen B."/>
        </authorList>
    </citation>
    <scope>NUCLEOTIDE SEQUENCE [LARGE SCALE GENOMIC DNA]</scope>
    <source>
        <strain evidence="3 4">DCA2648</strain>
    </source>
</reference>
<dbReference type="InterPro" id="IPR036457">
    <property type="entry name" value="PPM-type-like_dom_sf"/>
</dbReference>